<accession>A0A6A7B1Q6</accession>
<dbReference type="SUPFAM" id="SSF50044">
    <property type="entry name" value="SH3-domain"/>
    <property type="match status" value="1"/>
</dbReference>
<name>A0A6A7B1Q6_9PLEO</name>
<feature type="region of interest" description="Disordered" evidence="3">
    <location>
        <begin position="255"/>
        <end position="338"/>
    </location>
</feature>
<dbReference type="SMART" id="SM00326">
    <property type="entry name" value="SH3"/>
    <property type="match status" value="1"/>
</dbReference>
<dbReference type="InterPro" id="IPR001452">
    <property type="entry name" value="SH3_domain"/>
</dbReference>
<dbReference type="InterPro" id="IPR036028">
    <property type="entry name" value="SH3-like_dom_sf"/>
</dbReference>
<evidence type="ECO:0000256" key="1">
    <source>
        <dbReference type="ARBA" id="ARBA00022443"/>
    </source>
</evidence>
<dbReference type="Gene3D" id="2.30.30.40">
    <property type="entry name" value="SH3 Domains"/>
    <property type="match status" value="1"/>
</dbReference>
<feature type="compositionally biased region" description="Polar residues" evidence="3">
    <location>
        <begin position="69"/>
        <end position="90"/>
    </location>
</feature>
<evidence type="ECO:0000256" key="2">
    <source>
        <dbReference type="PROSITE-ProRule" id="PRU00192"/>
    </source>
</evidence>
<gene>
    <name evidence="6" type="ORF">T440DRAFT_491385</name>
</gene>
<keyword evidence="4" id="KW-0472">Membrane</keyword>
<keyword evidence="4" id="KW-1133">Transmembrane helix</keyword>
<dbReference type="Pfam" id="PF14604">
    <property type="entry name" value="SH3_9"/>
    <property type="match status" value="1"/>
</dbReference>
<feature type="region of interest" description="Disordered" evidence="3">
    <location>
        <begin position="1"/>
        <end position="97"/>
    </location>
</feature>
<evidence type="ECO:0000313" key="7">
    <source>
        <dbReference type="Proteomes" id="UP000799423"/>
    </source>
</evidence>
<feature type="compositionally biased region" description="Pro residues" evidence="3">
    <location>
        <begin position="531"/>
        <end position="542"/>
    </location>
</feature>
<dbReference type="InterPro" id="IPR035521">
    <property type="entry name" value="Fus1_SH3"/>
</dbReference>
<evidence type="ECO:0000256" key="3">
    <source>
        <dbReference type="SAM" id="MobiDB-lite"/>
    </source>
</evidence>
<keyword evidence="7" id="KW-1185">Reference proteome</keyword>
<keyword evidence="4" id="KW-0812">Transmembrane</keyword>
<sequence length="628" mass="65239">MAHQHGQAHIVRRQRFRQEEDVTTVVEVKTEVNGGDTRTLVPPAVRPRPKTSTSTEDDETTTEAPTSTKRTLSTATSTSKARKPTPTQESSDVKETARTSIKEASTLMVATKEPIPSAASTATAGLASVTAAISATASAAADAKEEGMSTGAKAGLALGVLLAFCAILTGILLIYRRKKKQMAAAQAENEKIDLHNAAPPPPPQIHVAAATAPSIRTNRTASTAPRLSLRPVTQFDPAFNDQNKSGGNLLNVAAAGGAAAQAHNRGQSDERPSSSWESPGAVNAPTANPFNDPEGRSGPPSANPFGNSAAVEPHHAGIPDSPPNNSPLHSTQPSKDFANPGRAIAAAELSAGPMSSQSNEFPAPPPKSANGSIAPASPARTEEFPASPGPAPTGALPVAGALAGSRPQSPAPGPDNVHRVQLDFKPSMQDELDLYAGQLVRMLHEYDDGWALCIRMDRSQQGVVPRTCLSKHPVKPRTGPPRQGPPPPGMRGPPIRSAMGPGGIPQPRPLSPGSGRNSPHPPSGRNSPGPRQMPPQHFPPQSPRGRSNSNAPNPQFSQPRQRSNSNGPMMAPPPQIDGRPRSNSASQAGARRGPAMGMSPMNPNANAGQDQGAGQPVVNRKPVPGMAI</sequence>
<dbReference type="OrthoDB" id="5340910at2759"/>
<feature type="region of interest" description="Disordered" evidence="3">
    <location>
        <begin position="465"/>
        <end position="628"/>
    </location>
</feature>
<evidence type="ECO:0000313" key="6">
    <source>
        <dbReference type="EMBL" id="KAF2848288.1"/>
    </source>
</evidence>
<dbReference type="CDD" id="cd11854">
    <property type="entry name" value="SH3_Fus1p"/>
    <property type="match status" value="1"/>
</dbReference>
<feature type="domain" description="SH3" evidence="5">
    <location>
        <begin position="413"/>
        <end position="474"/>
    </location>
</feature>
<evidence type="ECO:0000259" key="5">
    <source>
        <dbReference type="PROSITE" id="PS50002"/>
    </source>
</evidence>
<feature type="compositionally biased region" description="Polar residues" evidence="3">
    <location>
        <begin position="544"/>
        <end position="567"/>
    </location>
</feature>
<evidence type="ECO:0000256" key="4">
    <source>
        <dbReference type="SAM" id="Phobius"/>
    </source>
</evidence>
<feature type="transmembrane region" description="Helical" evidence="4">
    <location>
        <begin position="154"/>
        <end position="175"/>
    </location>
</feature>
<dbReference type="AlphaFoldDB" id="A0A6A7B1Q6"/>
<reference evidence="6" key="1">
    <citation type="submission" date="2020-01" db="EMBL/GenBank/DDBJ databases">
        <authorList>
            <consortium name="DOE Joint Genome Institute"/>
            <person name="Haridas S."/>
            <person name="Albert R."/>
            <person name="Binder M."/>
            <person name="Bloem J."/>
            <person name="Labutti K."/>
            <person name="Salamov A."/>
            <person name="Andreopoulos B."/>
            <person name="Baker S.E."/>
            <person name="Barry K."/>
            <person name="Bills G."/>
            <person name="Bluhm B.H."/>
            <person name="Cannon C."/>
            <person name="Castanera R."/>
            <person name="Culley D.E."/>
            <person name="Daum C."/>
            <person name="Ezra D."/>
            <person name="Gonzalez J.B."/>
            <person name="Henrissat B."/>
            <person name="Kuo A."/>
            <person name="Liang C."/>
            <person name="Lipzen A."/>
            <person name="Lutzoni F."/>
            <person name="Magnuson J."/>
            <person name="Mondo S."/>
            <person name="Nolan M."/>
            <person name="Ohm R."/>
            <person name="Pangilinan J."/>
            <person name="Park H.-J."/>
            <person name="Ramirez L."/>
            <person name="Alfaro M."/>
            <person name="Sun H."/>
            <person name="Tritt A."/>
            <person name="Yoshinaga Y."/>
            <person name="Zwiers L.-H."/>
            <person name="Turgeon B.G."/>
            <person name="Goodwin S.B."/>
            <person name="Spatafora J.W."/>
            <person name="Crous P.W."/>
            <person name="Grigoriev I.V."/>
        </authorList>
    </citation>
    <scope>NUCLEOTIDE SEQUENCE</scope>
    <source>
        <strain evidence="6">IPT5</strain>
    </source>
</reference>
<proteinExistence type="predicted"/>
<feature type="region of interest" description="Disordered" evidence="3">
    <location>
        <begin position="350"/>
        <end position="420"/>
    </location>
</feature>
<dbReference type="PROSITE" id="PS50002">
    <property type="entry name" value="SH3"/>
    <property type="match status" value="1"/>
</dbReference>
<protein>
    <recommendedName>
        <fullName evidence="5">SH3 domain-containing protein</fullName>
    </recommendedName>
</protein>
<keyword evidence="1 2" id="KW-0728">SH3 domain</keyword>
<dbReference type="EMBL" id="MU006319">
    <property type="protein sequence ID" value="KAF2848288.1"/>
    <property type="molecule type" value="Genomic_DNA"/>
</dbReference>
<dbReference type="Proteomes" id="UP000799423">
    <property type="component" value="Unassembled WGS sequence"/>
</dbReference>
<organism evidence="6 7">
    <name type="scientific">Plenodomus tracheiphilus IPT5</name>
    <dbReference type="NCBI Taxonomy" id="1408161"/>
    <lineage>
        <taxon>Eukaryota</taxon>
        <taxon>Fungi</taxon>
        <taxon>Dikarya</taxon>
        <taxon>Ascomycota</taxon>
        <taxon>Pezizomycotina</taxon>
        <taxon>Dothideomycetes</taxon>
        <taxon>Pleosporomycetidae</taxon>
        <taxon>Pleosporales</taxon>
        <taxon>Pleosporineae</taxon>
        <taxon>Leptosphaeriaceae</taxon>
        <taxon>Plenodomus</taxon>
    </lineage>
</organism>
<feature type="compositionally biased region" description="Pro residues" evidence="3">
    <location>
        <begin position="478"/>
        <end position="491"/>
    </location>
</feature>